<evidence type="ECO:0000313" key="1">
    <source>
        <dbReference type="EMBL" id="KNC34730.1"/>
    </source>
</evidence>
<sequence length="152" mass="17243">MEQNYISALLSDSESLETANTNLNETKNINSHSSVNRIISVEDFVSHNDVVNEIENVVDFKNTSNKTELELMLNTILDAKLNKNLNEVPHDSFKKLCEGFVQEFSLIACDLKNSMEKIIILNEFSSSNESNLKEIKAYLKEILNELQSEKTA</sequence>
<organism evidence="1 2">
    <name type="scientific">Lucilia cuprina</name>
    <name type="common">Green bottle fly</name>
    <name type="synonym">Australian sheep blowfly</name>
    <dbReference type="NCBI Taxonomy" id="7375"/>
    <lineage>
        <taxon>Eukaryota</taxon>
        <taxon>Metazoa</taxon>
        <taxon>Ecdysozoa</taxon>
        <taxon>Arthropoda</taxon>
        <taxon>Hexapoda</taxon>
        <taxon>Insecta</taxon>
        <taxon>Pterygota</taxon>
        <taxon>Neoptera</taxon>
        <taxon>Endopterygota</taxon>
        <taxon>Diptera</taxon>
        <taxon>Brachycera</taxon>
        <taxon>Muscomorpha</taxon>
        <taxon>Oestroidea</taxon>
        <taxon>Calliphoridae</taxon>
        <taxon>Luciliinae</taxon>
        <taxon>Lucilia</taxon>
    </lineage>
</organism>
<gene>
    <name evidence="1" type="ORF">FF38_01955</name>
</gene>
<dbReference type="AlphaFoldDB" id="A0A0L0CQT1"/>
<protein>
    <submittedName>
        <fullName evidence="1">Uncharacterized protein</fullName>
    </submittedName>
</protein>
<comment type="caution">
    <text evidence="1">The sequence shown here is derived from an EMBL/GenBank/DDBJ whole genome shotgun (WGS) entry which is preliminary data.</text>
</comment>
<reference evidence="1 2" key="1">
    <citation type="journal article" date="2015" name="Nat. Commun.">
        <title>Lucilia cuprina genome unlocks parasitic fly biology to underpin future interventions.</title>
        <authorList>
            <person name="Anstead C.A."/>
            <person name="Korhonen P.K."/>
            <person name="Young N.D."/>
            <person name="Hall R.S."/>
            <person name="Jex A.R."/>
            <person name="Murali S.C."/>
            <person name="Hughes D.S."/>
            <person name="Lee S.F."/>
            <person name="Perry T."/>
            <person name="Stroehlein A.J."/>
            <person name="Ansell B.R."/>
            <person name="Breugelmans B."/>
            <person name="Hofmann A."/>
            <person name="Qu J."/>
            <person name="Dugan S."/>
            <person name="Lee S.L."/>
            <person name="Chao H."/>
            <person name="Dinh H."/>
            <person name="Han Y."/>
            <person name="Doddapaneni H.V."/>
            <person name="Worley K.C."/>
            <person name="Muzny D.M."/>
            <person name="Ioannidis P."/>
            <person name="Waterhouse R.M."/>
            <person name="Zdobnov E.M."/>
            <person name="James P.J."/>
            <person name="Bagnall N.H."/>
            <person name="Kotze A.C."/>
            <person name="Gibbs R.A."/>
            <person name="Richards S."/>
            <person name="Batterham P."/>
            <person name="Gasser R.B."/>
        </authorList>
    </citation>
    <scope>NUCLEOTIDE SEQUENCE [LARGE SCALE GENOMIC DNA]</scope>
    <source>
        <strain evidence="1 2">LS</strain>
        <tissue evidence="1">Full body</tissue>
    </source>
</reference>
<keyword evidence="2" id="KW-1185">Reference proteome</keyword>
<dbReference type="EMBL" id="JRES01000032">
    <property type="protein sequence ID" value="KNC34730.1"/>
    <property type="molecule type" value="Genomic_DNA"/>
</dbReference>
<evidence type="ECO:0000313" key="2">
    <source>
        <dbReference type="Proteomes" id="UP000037069"/>
    </source>
</evidence>
<name>A0A0L0CQT1_LUCCU</name>
<dbReference type="Proteomes" id="UP000037069">
    <property type="component" value="Unassembled WGS sequence"/>
</dbReference>
<accession>A0A0L0CQT1</accession>
<proteinExistence type="predicted"/>